<dbReference type="Gene3D" id="3.40.30.10">
    <property type="entry name" value="Glutaredoxin"/>
    <property type="match status" value="1"/>
</dbReference>
<dbReference type="GO" id="GO:0016491">
    <property type="term" value="F:oxidoreductase activity"/>
    <property type="evidence" value="ECO:0007669"/>
    <property type="project" value="InterPro"/>
</dbReference>
<proteinExistence type="predicted"/>
<sequence>MKIKIWSDVMCPFCYIGKRRFEQALNAFEFKDDVQIEWKSFQLNPALETNPNISIHQYLADAKGWTIDYAKQVGQQVTEMADQVGLSYNFDNAVVANSFNAHRFTHLAKKYNKSDAAEEQLFNAYFTGGQNIDDDDTLASLGEAIGIDSEEVKAMLNSDAYKHDVSIDIDEAAQLGIRGVPFFVVNDRYAVSGAQATEVFLNTLISAYAEYQQPGYTNNGDEGASCDTDGNC</sequence>
<dbReference type="Proteomes" id="UP000434850">
    <property type="component" value="Unassembled WGS sequence"/>
</dbReference>
<gene>
    <name evidence="2" type="ORF">GO816_01035</name>
</gene>
<keyword evidence="3" id="KW-1185">Reference proteome</keyword>
<evidence type="ECO:0000313" key="3">
    <source>
        <dbReference type="Proteomes" id="UP000434850"/>
    </source>
</evidence>
<evidence type="ECO:0000313" key="2">
    <source>
        <dbReference type="EMBL" id="MVN89700.1"/>
    </source>
</evidence>
<dbReference type="PANTHER" id="PTHR13887">
    <property type="entry name" value="GLUTATHIONE S-TRANSFERASE KAPPA"/>
    <property type="match status" value="1"/>
</dbReference>
<dbReference type="InterPro" id="IPR036249">
    <property type="entry name" value="Thioredoxin-like_sf"/>
</dbReference>
<organism evidence="2 3">
    <name type="scientific">Mucilaginibacter aquatilis</name>
    <dbReference type="NCBI Taxonomy" id="1517760"/>
    <lineage>
        <taxon>Bacteria</taxon>
        <taxon>Pseudomonadati</taxon>
        <taxon>Bacteroidota</taxon>
        <taxon>Sphingobacteriia</taxon>
        <taxon>Sphingobacteriales</taxon>
        <taxon>Sphingobacteriaceae</taxon>
        <taxon>Mucilaginibacter</taxon>
    </lineage>
</organism>
<dbReference type="Pfam" id="PF01323">
    <property type="entry name" value="DSBA"/>
    <property type="match status" value="1"/>
</dbReference>
<dbReference type="EMBL" id="WQLA01000001">
    <property type="protein sequence ID" value="MVN89700.1"/>
    <property type="molecule type" value="Genomic_DNA"/>
</dbReference>
<reference evidence="2 3" key="1">
    <citation type="submission" date="2019-12" db="EMBL/GenBank/DDBJ databases">
        <title>Mucilaginibacter sp. HME9299 genome sequencing and assembly.</title>
        <authorList>
            <person name="Kang H."/>
            <person name="Kim H."/>
            <person name="Joh K."/>
        </authorList>
    </citation>
    <scope>NUCLEOTIDE SEQUENCE [LARGE SCALE GENOMIC DNA]</scope>
    <source>
        <strain evidence="2 3">HME9299</strain>
    </source>
</reference>
<protein>
    <submittedName>
        <fullName evidence="2">Thioredoxin domain-containing protein</fullName>
    </submittedName>
</protein>
<dbReference type="PANTHER" id="PTHR13887:SF41">
    <property type="entry name" value="THIOREDOXIN SUPERFAMILY PROTEIN"/>
    <property type="match status" value="1"/>
</dbReference>
<feature type="domain" description="DSBA-like thioredoxin" evidence="1">
    <location>
        <begin position="3"/>
        <end position="203"/>
    </location>
</feature>
<dbReference type="AlphaFoldDB" id="A0A6I4I3T9"/>
<accession>A0A6I4I3T9</accession>
<evidence type="ECO:0000259" key="1">
    <source>
        <dbReference type="Pfam" id="PF01323"/>
    </source>
</evidence>
<dbReference type="CDD" id="cd03024">
    <property type="entry name" value="DsbA_FrnE"/>
    <property type="match status" value="1"/>
</dbReference>
<comment type="caution">
    <text evidence="2">The sequence shown here is derived from an EMBL/GenBank/DDBJ whole genome shotgun (WGS) entry which is preliminary data.</text>
</comment>
<dbReference type="OrthoDB" id="9799122at2"/>
<name>A0A6I4I3T9_9SPHI</name>
<dbReference type="SUPFAM" id="SSF52833">
    <property type="entry name" value="Thioredoxin-like"/>
    <property type="match status" value="1"/>
</dbReference>
<dbReference type="InterPro" id="IPR001853">
    <property type="entry name" value="DSBA-like_thioredoxin_dom"/>
</dbReference>